<dbReference type="AlphaFoldDB" id="A0A9D4FLM3"/>
<name>A0A9D4FLM3_DREPO</name>
<evidence type="ECO:0000313" key="1">
    <source>
        <dbReference type="EMBL" id="KAH3798735.1"/>
    </source>
</evidence>
<dbReference type="Proteomes" id="UP000828390">
    <property type="component" value="Unassembled WGS sequence"/>
</dbReference>
<keyword evidence="2" id="KW-1185">Reference proteome</keyword>
<dbReference type="EMBL" id="JAIWYP010000007">
    <property type="protein sequence ID" value="KAH3798735.1"/>
    <property type="molecule type" value="Genomic_DNA"/>
</dbReference>
<reference evidence="1" key="1">
    <citation type="journal article" date="2019" name="bioRxiv">
        <title>The Genome of the Zebra Mussel, Dreissena polymorpha: A Resource for Invasive Species Research.</title>
        <authorList>
            <person name="McCartney M.A."/>
            <person name="Auch B."/>
            <person name="Kono T."/>
            <person name="Mallez S."/>
            <person name="Zhang Y."/>
            <person name="Obille A."/>
            <person name="Becker A."/>
            <person name="Abrahante J.E."/>
            <person name="Garbe J."/>
            <person name="Badalamenti J.P."/>
            <person name="Herman A."/>
            <person name="Mangelson H."/>
            <person name="Liachko I."/>
            <person name="Sullivan S."/>
            <person name="Sone E.D."/>
            <person name="Koren S."/>
            <person name="Silverstein K.A.T."/>
            <person name="Beckman K.B."/>
            <person name="Gohl D.M."/>
        </authorList>
    </citation>
    <scope>NUCLEOTIDE SEQUENCE</scope>
    <source>
        <strain evidence="1">Duluth1</strain>
        <tissue evidence="1">Whole animal</tissue>
    </source>
</reference>
<sequence>MLPGLMEQYDDIYKDMGQSGYIWFNDCFQTTILAGHREAVANGHNEIFLRLCRFNFNEQNISDLHRIRTNTAKYVLCLKVDIDKETYENRRMSPTNNESACYIKLDLSWCRKLHK</sequence>
<accession>A0A9D4FLM3</accession>
<protein>
    <submittedName>
        <fullName evidence="1">Uncharacterized protein</fullName>
    </submittedName>
</protein>
<reference evidence="1" key="2">
    <citation type="submission" date="2020-11" db="EMBL/GenBank/DDBJ databases">
        <authorList>
            <person name="McCartney M.A."/>
            <person name="Auch B."/>
            <person name="Kono T."/>
            <person name="Mallez S."/>
            <person name="Becker A."/>
            <person name="Gohl D.M."/>
            <person name="Silverstein K.A.T."/>
            <person name="Koren S."/>
            <person name="Bechman K.B."/>
            <person name="Herman A."/>
            <person name="Abrahante J.E."/>
            <person name="Garbe J."/>
        </authorList>
    </citation>
    <scope>NUCLEOTIDE SEQUENCE</scope>
    <source>
        <strain evidence="1">Duluth1</strain>
        <tissue evidence="1">Whole animal</tissue>
    </source>
</reference>
<gene>
    <name evidence="1" type="ORF">DPMN_152338</name>
</gene>
<proteinExistence type="predicted"/>
<evidence type="ECO:0000313" key="2">
    <source>
        <dbReference type="Proteomes" id="UP000828390"/>
    </source>
</evidence>
<organism evidence="1 2">
    <name type="scientific">Dreissena polymorpha</name>
    <name type="common">Zebra mussel</name>
    <name type="synonym">Mytilus polymorpha</name>
    <dbReference type="NCBI Taxonomy" id="45954"/>
    <lineage>
        <taxon>Eukaryota</taxon>
        <taxon>Metazoa</taxon>
        <taxon>Spiralia</taxon>
        <taxon>Lophotrochozoa</taxon>
        <taxon>Mollusca</taxon>
        <taxon>Bivalvia</taxon>
        <taxon>Autobranchia</taxon>
        <taxon>Heteroconchia</taxon>
        <taxon>Euheterodonta</taxon>
        <taxon>Imparidentia</taxon>
        <taxon>Neoheterodontei</taxon>
        <taxon>Myida</taxon>
        <taxon>Dreissenoidea</taxon>
        <taxon>Dreissenidae</taxon>
        <taxon>Dreissena</taxon>
    </lineage>
</organism>
<comment type="caution">
    <text evidence="1">The sequence shown here is derived from an EMBL/GenBank/DDBJ whole genome shotgun (WGS) entry which is preliminary data.</text>
</comment>